<evidence type="ECO:0000313" key="1">
    <source>
        <dbReference type="EMBL" id="QVL21592.1"/>
    </source>
</evidence>
<accession>A0ABX8DZA1</accession>
<organism evidence="1 2">
    <name type="scientific">Pseudomonas qingdaonensis</name>
    <dbReference type="NCBI Taxonomy" id="2056231"/>
    <lineage>
        <taxon>Bacteria</taxon>
        <taxon>Pseudomonadati</taxon>
        <taxon>Pseudomonadota</taxon>
        <taxon>Gammaproteobacteria</taxon>
        <taxon>Pseudomonadales</taxon>
        <taxon>Pseudomonadaceae</taxon>
        <taxon>Pseudomonas</taxon>
    </lineage>
</organism>
<sequence>MLAVAWLTTPACAQEQIRIGAAHFPPYTVNPERDTDSGLLAQLIQALNALQDTYHFTLVPTSIPRRFRDFNEGRIDMAIFENPDWGWKGIDFVKVDLGLEDAEVFVTHNIEGRGQGYFDSLQGKRLALYSGYHYAFAGFNADARYLQQTFGATLTYSHDSNLMMVQRDRADVALVTRSYLYDFLARHEDYRGQFLASERTDQTYHHYALLRPQAPISGEAFARLLQQLHENGQLQDIFGPYQIGVSAAHSP</sequence>
<gene>
    <name evidence="1" type="ORF">KH389_09040</name>
</gene>
<dbReference type="Proteomes" id="UP000678154">
    <property type="component" value="Chromosome"/>
</dbReference>
<reference evidence="1 2" key="1">
    <citation type="journal article" date="2016" name="J. Hazard. Mater.">
        <title>A newly isolated Pseudomonas putida S-1 strain for batch-mode-propanethiol degradation and continuous treatment of propanethiol-containing waste gas.</title>
        <authorList>
            <person name="Chen D.Z."/>
            <person name="Sun Y.M."/>
            <person name="Han L.M."/>
            <person name="Chen J."/>
            <person name="Ye J.X."/>
            <person name="Chen J.M."/>
        </authorList>
    </citation>
    <scope>NUCLEOTIDE SEQUENCE [LARGE SCALE GENOMIC DNA]</scope>
    <source>
        <strain evidence="1 2">S-1</strain>
    </source>
</reference>
<proteinExistence type="predicted"/>
<protein>
    <submittedName>
        <fullName evidence="1">Transporter substrate-binding domain-containing protein</fullName>
    </submittedName>
</protein>
<evidence type="ECO:0000313" key="2">
    <source>
        <dbReference type="Proteomes" id="UP000678154"/>
    </source>
</evidence>
<dbReference type="GeneID" id="87480389"/>
<keyword evidence="2" id="KW-1185">Reference proteome</keyword>
<name>A0ABX8DZA1_9PSED</name>
<dbReference type="Gene3D" id="3.40.190.10">
    <property type="entry name" value="Periplasmic binding protein-like II"/>
    <property type="match status" value="2"/>
</dbReference>
<dbReference type="EMBL" id="CP074676">
    <property type="protein sequence ID" value="QVL21592.1"/>
    <property type="molecule type" value="Genomic_DNA"/>
</dbReference>
<dbReference type="SUPFAM" id="SSF53850">
    <property type="entry name" value="Periplasmic binding protein-like II"/>
    <property type="match status" value="1"/>
</dbReference>
<dbReference type="RefSeq" id="WP_213607514.1">
    <property type="nucleotide sequence ID" value="NZ_BQHV01000002.1"/>
</dbReference>